<dbReference type="Proteomes" id="UP000308652">
    <property type="component" value="Unassembled WGS sequence"/>
</dbReference>
<protein>
    <submittedName>
        <fullName evidence="2">Uncharacterized protein</fullName>
    </submittedName>
</protein>
<dbReference type="EMBL" id="ML213590">
    <property type="protein sequence ID" value="TFK44567.1"/>
    <property type="molecule type" value="Genomic_DNA"/>
</dbReference>
<feature type="region of interest" description="Disordered" evidence="1">
    <location>
        <begin position="649"/>
        <end position="669"/>
    </location>
</feature>
<evidence type="ECO:0000313" key="3">
    <source>
        <dbReference type="Proteomes" id="UP000308652"/>
    </source>
</evidence>
<name>A0A5C3MI11_9AGAR</name>
<dbReference type="OrthoDB" id="3158032at2759"/>
<organism evidence="2 3">
    <name type="scientific">Crucibulum laeve</name>
    <dbReference type="NCBI Taxonomy" id="68775"/>
    <lineage>
        <taxon>Eukaryota</taxon>
        <taxon>Fungi</taxon>
        <taxon>Dikarya</taxon>
        <taxon>Basidiomycota</taxon>
        <taxon>Agaricomycotina</taxon>
        <taxon>Agaricomycetes</taxon>
        <taxon>Agaricomycetidae</taxon>
        <taxon>Agaricales</taxon>
        <taxon>Agaricineae</taxon>
        <taxon>Nidulariaceae</taxon>
        <taxon>Crucibulum</taxon>
    </lineage>
</organism>
<sequence>MRPQPDLDIGRINRFLRPLRNRCAALASLAATPHPSTSSTCPVTYSTHSSVGSNTPPLSILPHPDTLRVRVHFEKTGPEMLELSRKIYAVRDSFKDVVLKVQASSDSLLGSQQSDHRQSATTLSAICATIVGMNIPNESITTIDSTQVLPDLSDELYEAVPLPYRGWTVLSHALNLILETCQHHPTLLSVLLDVALSHDLPREAHVLLHELLSVATYPRPGSQTSPPLCHPSHSTFLSELRDRWSSSGRQDSDFLRILLDVLEDNTNVEVWTSRAMHNIMRNNNMNFSYFMFFTAHLYEIFLVVRKKASSRGTHHKEVEQVDFSTVNRRLNKWLCLSHDRCCSLDPTLHVSESVYYFLARIWFNSFASDDAMSTADIDNSIVQLGTAWLASFSSHSSPSQVTTVVNTLHTITPQTSTYSTYVRSLYHNHELAECRQHFNKSADLLRSKGLLRLEACLWASALRHAEDPTNEYLFSGQLDDLKRHRRELIDLVDQAESRCFGTGTVPAQSCHIVDFYTKIIDQTPEAKDRTTRLACEWEWEPVIGCWIRKADCPTSARKKPRIDLHGLLPRVFGRAVNDRRSRHSAPLAKAMQCPSPIRTIQSPLLRRYSTSGGFKQCTSERREEDVAARRRLSGFSSLLTNALSNRTSVHANASQETPRRVPPHSTWHTDSARQAALPFMDSPQTPWASHVPSDDILDLFAYDRSSSPIRPR</sequence>
<accession>A0A5C3MI11</accession>
<gene>
    <name evidence="2" type="ORF">BDQ12DRAFT_673222</name>
</gene>
<proteinExistence type="predicted"/>
<dbReference type="AlphaFoldDB" id="A0A5C3MI11"/>
<keyword evidence="3" id="KW-1185">Reference proteome</keyword>
<evidence type="ECO:0000313" key="2">
    <source>
        <dbReference type="EMBL" id="TFK44567.1"/>
    </source>
</evidence>
<reference evidence="2 3" key="1">
    <citation type="journal article" date="2019" name="Nat. Ecol. Evol.">
        <title>Megaphylogeny resolves global patterns of mushroom evolution.</title>
        <authorList>
            <person name="Varga T."/>
            <person name="Krizsan K."/>
            <person name="Foldi C."/>
            <person name="Dima B."/>
            <person name="Sanchez-Garcia M."/>
            <person name="Sanchez-Ramirez S."/>
            <person name="Szollosi G.J."/>
            <person name="Szarkandi J.G."/>
            <person name="Papp V."/>
            <person name="Albert L."/>
            <person name="Andreopoulos W."/>
            <person name="Angelini C."/>
            <person name="Antonin V."/>
            <person name="Barry K.W."/>
            <person name="Bougher N.L."/>
            <person name="Buchanan P."/>
            <person name="Buyck B."/>
            <person name="Bense V."/>
            <person name="Catcheside P."/>
            <person name="Chovatia M."/>
            <person name="Cooper J."/>
            <person name="Damon W."/>
            <person name="Desjardin D."/>
            <person name="Finy P."/>
            <person name="Geml J."/>
            <person name="Haridas S."/>
            <person name="Hughes K."/>
            <person name="Justo A."/>
            <person name="Karasinski D."/>
            <person name="Kautmanova I."/>
            <person name="Kiss B."/>
            <person name="Kocsube S."/>
            <person name="Kotiranta H."/>
            <person name="LaButti K.M."/>
            <person name="Lechner B.E."/>
            <person name="Liimatainen K."/>
            <person name="Lipzen A."/>
            <person name="Lukacs Z."/>
            <person name="Mihaltcheva S."/>
            <person name="Morgado L.N."/>
            <person name="Niskanen T."/>
            <person name="Noordeloos M.E."/>
            <person name="Ohm R.A."/>
            <person name="Ortiz-Santana B."/>
            <person name="Ovrebo C."/>
            <person name="Racz N."/>
            <person name="Riley R."/>
            <person name="Savchenko A."/>
            <person name="Shiryaev A."/>
            <person name="Soop K."/>
            <person name="Spirin V."/>
            <person name="Szebenyi C."/>
            <person name="Tomsovsky M."/>
            <person name="Tulloss R.E."/>
            <person name="Uehling J."/>
            <person name="Grigoriev I.V."/>
            <person name="Vagvolgyi C."/>
            <person name="Papp T."/>
            <person name="Martin F.M."/>
            <person name="Miettinen O."/>
            <person name="Hibbett D.S."/>
            <person name="Nagy L.G."/>
        </authorList>
    </citation>
    <scope>NUCLEOTIDE SEQUENCE [LARGE SCALE GENOMIC DNA]</scope>
    <source>
        <strain evidence="2 3">CBS 166.37</strain>
    </source>
</reference>
<evidence type="ECO:0000256" key="1">
    <source>
        <dbReference type="SAM" id="MobiDB-lite"/>
    </source>
</evidence>